<evidence type="ECO:0000256" key="2">
    <source>
        <dbReference type="ARBA" id="ARBA00022670"/>
    </source>
</evidence>
<accession>A0ABY5DUY8</accession>
<dbReference type="PANTHER" id="PTHR43806">
    <property type="entry name" value="PEPTIDASE S8"/>
    <property type="match status" value="1"/>
</dbReference>
<gene>
    <name evidence="8" type="ORF">NBH00_00230</name>
</gene>
<evidence type="ECO:0000256" key="3">
    <source>
        <dbReference type="ARBA" id="ARBA00022801"/>
    </source>
</evidence>
<dbReference type="InterPro" id="IPR023828">
    <property type="entry name" value="Peptidase_S8_Ser-AS"/>
</dbReference>
<keyword evidence="9" id="KW-1185">Reference proteome</keyword>
<dbReference type="InterPro" id="IPR000209">
    <property type="entry name" value="Peptidase_S8/S53_dom"/>
</dbReference>
<evidence type="ECO:0000256" key="5">
    <source>
        <dbReference type="PROSITE-ProRule" id="PRU01240"/>
    </source>
</evidence>
<keyword evidence="6" id="KW-0732">Signal</keyword>
<evidence type="ECO:0000313" key="9">
    <source>
        <dbReference type="Proteomes" id="UP001056035"/>
    </source>
</evidence>
<feature type="signal peptide" evidence="6">
    <location>
        <begin position="1"/>
        <end position="36"/>
    </location>
</feature>
<feature type="chain" id="PRO_5046958287" evidence="6">
    <location>
        <begin position="37"/>
        <end position="560"/>
    </location>
</feature>
<evidence type="ECO:0000256" key="4">
    <source>
        <dbReference type="ARBA" id="ARBA00022825"/>
    </source>
</evidence>
<feature type="domain" description="Peptidase S8/S53" evidence="7">
    <location>
        <begin position="168"/>
        <end position="405"/>
    </location>
</feature>
<dbReference type="Gene3D" id="3.40.50.200">
    <property type="entry name" value="Peptidase S8/S53 domain"/>
    <property type="match status" value="1"/>
</dbReference>
<comment type="similarity">
    <text evidence="1 5">Belongs to the peptidase S8 family.</text>
</comment>
<evidence type="ECO:0000256" key="1">
    <source>
        <dbReference type="ARBA" id="ARBA00011073"/>
    </source>
</evidence>
<dbReference type="Pfam" id="PF00082">
    <property type="entry name" value="Peptidase_S8"/>
    <property type="match status" value="1"/>
</dbReference>
<dbReference type="PRINTS" id="PR00723">
    <property type="entry name" value="SUBTILISIN"/>
</dbReference>
<evidence type="ECO:0000259" key="7">
    <source>
        <dbReference type="Pfam" id="PF00082"/>
    </source>
</evidence>
<reference evidence="8 9" key="1">
    <citation type="submission" date="2022-06" db="EMBL/GenBank/DDBJ databases">
        <title>Paraconexibacter antarcticus.</title>
        <authorList>
            <person name="Kim C.S."/>
        </authorList>
    </citation>
    <scope>NUCLEOTIDE SEQUENCE [LARGE SCALE GENOMIC DNA]</scope>
    <source>
        <strain evidence="8 9">02-257</strain>
    </source>
</reference>
<dbReference type="InterPro" id="IPR050131">
    <property type="entry name" value="Peptidase_S8_subtilisin-like"/>
</dbReference>
<dbReference type="EMBL" id="CP098502">
    <property type="protein sequence ID" value="UTI64652.1"/>
    <property type="molecule type" value="Genomic_DNA"/>
</dbReference>
<dbReference type="Proteomes" id="UP001056035">
    <property type="component" value="Chromosome"/>
</dbReference>
<dbReference type="PROSITE" id="PS51892">
    <property type="entry name" value="SUBTILASE"/>
    <property type="match status" value="1"/>
</dbReference>
<feature type="active site" description="Charge relay system" evidence="5">
    <location>
        <position position="169"/>
    </location>
</feature>
<dbReference type="SUPFAM" id="SSF52743">
    <property type="entry name" value="Subtilisin-like"/>
    <property type="match status" value="1"/>
</dbReference>
<keyword evidence="4 5" id="KW-0720">Serine protease</keyword>
<keyword evidence="3 5" id="KW-0378">Hydrolase</keyword>
<evidence type="ECO:0000256" key="6">
    <source>
        <dbReference type="SAM" id="SignalP"/>
    </source>
</evidence>
<feature type="active site" description="Charge relay system" evidence="5">
    <location>
        <position position="357"/>
    </location>
</feature>
<dbReference type="InterPro" id="IPR036852">
    <property type="entry name" value="Peptidase_S8/S53_dom_sf"/>
</dbReference>
<dbReference type="RefSeq" id="WP_254571351.1">
    <property type="nucleotide sequence ID" value="NZ_CP098502.1"/>
</dbReference>
<evidence type="ECO:0000313" key="8">
    <source>
        <dbReference type="EMBL" id="UTI64652.1"/>
    </source>
</evidence>
<organism evidence="8 9">
    <name type="scientific">Paraconexibacter antarcticus</name>
    <dbReference type="NCBI Taxonomy" id="2949664"/>
    <lineage>
        <taxon>Bacteria</taxon>
        <taxon>Bacillati</taxon>
        <taxon>Actinomycetota</taxon>
        <taxon>Thermoleophilia</taxon>
        <taxon>Solirubrobacterales</taxon>
        <taxon>Paraconexibacteraceae</taxon>
        <taxon>Paraconexibacter</taxon>
    </lineage>
</organism>
<name>A0ABY5DUY8_9ACTN</name>
<feature type="active site" description="Charge relay system" evidence="5">
    <location>
        <position position="197"/>
    </location>
</feature>
<protein>
    <submittedName>
        <fullName evidence="8">S8 family serine peptidase</fullName>
    </submittedName>
</protein>
<sequence length="560" mass="57647">MPLRPRLRLPVPVPRAAAPPLLIALLAGTGPAPAQAAATVSAARPAVLTATPFVLPGSAAARADVRAAGGAAPGWVVGARPSARTRALAARLGARQVTALGTFVVPAARARAFADGLRQTGLLVFAEPNVRRAPRAFEAAPGGWSRGAIASPGLLAPPNGAARAAGMIDQRIDTTRPDLASSVTFLAGSEPEVQGGHGTEGASVLGAALDGEGVLGTYPGVHIDEYAIPLDFGCADSAAGIDAVRRSGVAALNMSYGSTTPCFAEFRELQYALAQGVVAVAAAGNEFSDGNPVEYPATLPHVLSVAAVAPDLATAGFSTANAAVDLAAPGEAVPVDVPLAFDTDGHPDGFTLADGTSFAAPAVTGAAAFVKAARPGLSAGQVADVLRLSATDVDRKGYDANTGYGVVNLDKALTTPAPRRDPLEPNDEIMWVDGTAFAKADRPVYDGRRRVSFPASVDQVEDPMDVYRVKLPRRSRTVISLRPSYGDPDLAVYRSSATDTAQTGKVIAASHRSGTATDRVTLLNRAGVYAITYVVVSIDRRVRNLAAGYTLTLTKQPFRW</sequence>
<keyword evidence="2 5" id="KW-0645">Protease</keyword>
<dbReference type="PANTHER" id="PTHR43806:SF11">
    <property type="entry name" value="CEREVISIN-RELATED"/>
    <property type="match status" value="1"/>
</dbReference>
<dbReference type="PROSITE" id="PS00138">
    <property type="entry name" value="SUBTILASE_SER"/>
    <property type="match status" value="1"/>
</dbReference>
<proteinExistence type="inferred from homology"/>
<dbReference type="InterPro" id="IPR015500">
    <property type="entry name" value="Peptidase_S8_subtilisin-rel"/>
</dbReference>
<dbReference type="Gene3D" id="2.60.120.380">
    <property type="match status" value="1"/>
</dbReference>